<evidence type="ECO:0000313" key="8">
    <source>
        <dbReference type="EMBL" id="OCF56876.1"/>
    </source>
</evidence>
<name>A0A1B9IMP6_9TREE</name>
<accession>A0A1B9IMP6</accession>
<keyword evidence="9" id="KW-1185">Reference proteome</keyword>
<proteinExistence type="inferred from homology"/>
<evidence type="ECO:0000256" key="5">
    <source>
        <dbReference type="ARBA" id="ARBA00023002"/>
    </source>
</evidence>
<evidence type="ECO:0000259" key="7">
    <source>
        <dbReference type="Pfam" id="PF01266"/>
    </source>
</evidence>
<evidence type="ECO:0000256" key="2">
    <source>
        <dbReference type="ARBA" id="ARBA00010989"/>
    </source>
</evidence>
<dbReference type="InterPro" id="IPR036188">
    <property type="entry name" value="FAD/NAD-bd_sf"/>
</dbReference>
<dbReference type="STRING" id="1331196.A0A1B9IMP6"/>
<comment type="cofactor">
    <cofactor evidence="1">
        <name>FAD</name>
        <dbReference type="ChEBI" id="CHEBI:57692"/>
    </cofactor>
</comment>
<protein>
    <recommendedName>
        <fullName evidence="7">FAD dependent oxidoreductase domain-containing protein</fullName>
    </recommendedName>
</protein>
<evidence type="ECO:0000256" key="4">
    <source>
        <dbReference type="ARBA" id="ARBA00022827"/>
    </source>
</evidence>
<comment type="similarity">
    <text evidence="2">Belongs to the MSOX/MTOX family.</text>
</comment>
<dbReference type="Gene3D" id="3.50.50.60">
    <property type="entry name" value="FAD/NAD(P)-binding domain"/>
    <property type="match status" value="1"/>
</dbReference>
<dbReference type="GO" id="GO:0008115">
    <property type="term" value="F:sarcosine oxidase activity"/>
    <property type="evidence" value="ECO:0007669"/>
    <property type="project" value="TreeGrafter"/>
</dbReference>
<dbReference type="SUPFAM" id="SSF51905">
    <property type="entry name" value="FAD/NAD(P)-binding domain"/>
    <property type="match status" value="1"/>
</dbReference>
<sequence length="461" mass="51511">MPGKVNVTGAGIFGLSLAVSLRQRGYDVVVFDKNDYGLDEYRDFEVQAASVDQNKIFRASYGKKIHYQRLAMEAREEWEKLGHDLFVPSGMLRVQPTEELGALELETIAGMEKDGLREKIFVKGDKQDEERAQQRGWHGKLLSFPIPDDSSKEFAQVLDMTAGFTRSSAACHYFYKQARDMGVEFVFGEEKGAFDSLIKAQVGDNSCKIIGLRTKDGIEHLADKTVIAAGSFSHSLVPELAYHIESSAGSVARFKIDPSQTELWDKYSPEKFPVITWKKAKRDAAGKDVGSVYVFPRTEEGIIKIGYRGVKYTHFRSAPAEVAFSQDGQWSTPAGPELKPPPVALDAIREFVSIFLPEFKDVPYYSTKFCWYTDSLDNEFVIDYVPLYADHSLFVCTGGSGHGAKFLPVLGEHAADIFENKDNAKTPLRSFWRWRADAPRKNGLEEGPEGPRNIAKGSVSL</sequence>
<evidence type="ECO:0000256" key="1">
    <source>
        <dbReference type="ARBA" id="ARBA00001974"/>
    </source>
</evidence>
<dbReference type="AlphaFoldDB" id="A0A1B9IMP6"/>
<reference evidence="8 9" key="1">
    <citation type="submission" date="2013-07" db="EMBL/GenBank/DDBJ databases">
        <title>The Genome Sequence of Kwoniella mangroviensis CBS10435.</title>
        <authorList>
            <consortium name="The Broad Institute Genome Sequencing Platform"/>
            <person name="Cuomo C."/>
            <person name="Litvintseva A."/>
            <person name="Chen Y."/>
            <person name="Heitman J."/>
            <person name="Sun S."/>
            <person name="Springer D."/>
            <person name="Dromer F."/>
            <person name="Young S.K."/>
            <person name="Zeng Q."/>
            <person name="Gargeya S."/>
            <person name="Fitzgerald M."/>
            <person name="Abouelleil A."/>
            <person name="Alvarado L."/>
            <person name="Berlin A.M."/>
            <person name="Chapman S.B."/>
            <person name="Dewar J."/>
            <person name="Goldberg J."/>
            <person name="Griggs A."/>
            <person name="Gujja S."/>
            <person name="Hansen M."/>
            <person name="Howarth C."/>
            <person name="Imamovic A."/>
            <person name="Larimer J."/>
            <person name="McCowan C."/>
            <person name="Murphy C."/>
            <person name="Pearson M."/>
            <person name="Priest M."/>
            <person name="Roberts A."/>
            <person name="Saif S."/>
            <person name="Shea T."/>
            <person name="Sykes S."/>
            <person name="Wortman J."/>
            <person name="Nusbaum C."/>
            <person name="Birren B."/>
        </authorList>
    </citation>
    <scope>NUCLEOTIDE SEQUENCE [LARGE SCALE GENOMIC DNA]</scope>
    <source>
        <strain evidence="8 9">CBS 10435</strain>
    </source>
</reference>
<evidence type="ECO:0000313" key="9">
    <source>
        <dbReference type="Proteomes" id="UP000092583"/>
    </source>
</evidence>
<dbReference type="EMBL" id="KI669464">
    <property type="protein sequence ID" value="OCF56876.1"/>
    <property type="molecule type" value="Genomic_DNA"/>
</dbReference>
<organism evidence="8 9">
    <name type="scientific">Kwoniella mangroviensis CBS 10435</name>
    <dbReference type="NCBI Taxonomy" id="1331196"/>
    <lineage>
        <taxon>Eukaryota</taxon>
        <taxon>Fungi</taxon>
        <taxon>Dikarya</taxon>
        <taxon>Basidiomycota</taxon>
        <taxon>Agaricomycotina</taxon>
        <taxon>Tremellomycetes</taxon>
        <taxon>Tremellales</taxon>
        <taxon>Cryptococcaceae</taxon>
        <taxon>Kwoniella</taxon>
    </lineage>
</organism>
<keyword evidence="5" id="KW-0560">Oxidoreductase</keyword>
<keyword evidence="3" id="KW-0285">Flavoprotein</keyword>
<dbReference type="PANTHER" id="PTHR10961">
    <property type="entry name" value="PEROXISOMAL SARCOSINE OXIDASE"/>
    <property type="match status" value="1"/>
</dbReference>
<gene>
    <name evidence="8" type="ORF">L486_05731</name>
</gene>
<dbReference type="InterPro" id="IPR006076">
    <property type="entry name" value="FAD-dep_OxRdtase"/>
</dbReference>
<evidence type="ECO:0000256" key="6">
    <source>
        <dbReference type="SAM" id="MobiDB-lite"/>
    </source>
</evidence>
<dbReference type="OrthoDB" id="2219495at2759"/>
<dbReference type="Proteomes" id="UP000092583">
    <property type="component" value="Unassembled WGS sequence"/>
</dbReference>
<feature type="region of interest" description="Disordered" evidence="6">
    <location>
        <begin position="442"/>
        <end position="461"/>
    </location>
</feature>
<dbReference type="Gene3D" id="3.30.9.10">
    <property type="entry name" value="D-Amino Acid Oxidase, subunit A, domain 2"/>
    <property type="match status" value="1"/>
</dbReference>
<dbReference type="GO" id="GO:0050660">
    <property type="term" value="F:flavin adenine dinucleotide binding"/>
    <property type="evidence" value="ECO:0007669"/>
    <property type="project" value="InterPro"/>
</dbReference>
<dbReference type="PANTHER" id="PTHR10961:SF15">
    <property type="entry name" value="FAD DEPENDENT OXIDOREDUCTASE DOMAIN-CONTAINING PROTEIN"/>
    <property type="match status" value="1"/>
</dbReference>
<keyword evidence="4" id="KW-0274">FAD</keyword>
<dbReference type="Pfam" id="PF01266">
    <property type="entry name" value="DAO"/>
    <property type="match status" value="1"/>
</dbReference>
<reference evidence="9" key="2">
    <citation type="submission" date="2013-12" db="EMBL/GenBank/DDBJ databases">
        <title>Evolution of pathogenesis and genome organization in the Tremellales.</title>
        <authorList>
            <person name="Cuomo C."/>
            <person name="Litvintseva A."/>
            <person name="Heitman J."/>
            <person name="Chen Y."/>
            <person name="Sun S."/>
            <person name="Springer D."/>
            <person name="Dromer F."/>
            <person name="Young S."/>
            <person name="Zeng Q."/>
            <person name="Chapman S."/>
            <person name="Gujja S."/>
            <person name="Saif S."/>
            <person name="Birren B."/>
        </authorList>
    </citation>
    <scope>NUCLEOTIDE SEQUENCE [LARGE SCALE GENOMIC DNA]</scope>
    <source>
        <strain evidence="9">CBS 10435</strain>
    </source>
</reference>
<feature type="domain" description="FAD dependent oxidoreductase" evidence="7">
    <location>
        <begin position="7"/>
        <end position="416"/>
    </location>
</feature>
<evidence type="ECO:0000256" key="3">
    <source>
        <dbReference type="ARBA" id="ARBA00022630"/>
    </source>
</evidence>
<dbReference type="InterPro" id="IPR045170">
    <property type="entry name" value="MTOX"/>
</dbReference>